<evidence type="ECO:0000313" key="1">
    <source>
        <dbReference type="EMBL" id="ADI63462.1"/>
    </source>
</evidence>
<dbReference type="AlphaFoldDB" id="D7E2T5"/>
<name>D7E2T5_NOSA0</name>
<accession>D7E2T5</accession>
<evidence type="ECO:0000313" key="2">
    <source>
        <dbReference type="Proteomes" id="UP000001511"/>
    </source>
</evidence>
<protein>
    <recommendedName>
        <fullName evidence="3">Peptidase domain protein</fullName>
    </recommendedName>
</protein>
<gene>
    <name evidence="1" type="ordered locus">Aazo_1130</name>
</gene>
<organism evidence="1 2">
    <name type="scientific">Nostoc azollae (strain 0708)</name>
    <name type="common">Anabaena azollae (strain 0708)</name>
    <dbReference type="NCBI Taxonomy" id="551115"/>
    <lineage>
        <taxon>Bacteria</taxon>
        <taxon>Bacillati</taxon>
        <taxon>Cyanobacteriota</taxon>
        <taxon>Cyanophyceae</taxon>
        <taxon>Nostocales</taxon>
        <taxon>Nostocaceae</taxon>
        <taxon>Trichormus</taxon>
    </lineage>
</organism>
<dbReference type="OrthoDB" id="512115at2"/>
<evidence type="ECO:0008006" key="3">
    <source>
        <dbReference type="Google" id="ProtNLM"/>
    </source>
</evidence>
<reference evidence="1 2" key="1">
    <citation type="journal article" date="2010" name="PLoS ONE">
        <title>Genome erosion in a nitrogen-fixing vertically transmitted endosymbiotic multicellular cyanobacterium.</title>
        <authorList>
            <person name="Ran L."/>
            <person name="Larsson J."/>
            <person name="Vigil-Stenman T."/>
            <person name="Nylander J.A."/>
            <person name="Ininbergs K."/>
            <person name="Zheng W.W."/>
            <person name="Lapidus A."/>
            <person name="Lowry S."/>
            <person name="Haselkorn R."/>
            <person name="Bergman B."/>
        </authorList>
    </citation>
    <scope>NUCLEOTIDE SEQUENCE [LARGE SCALE GENOMIC DNA]</scope>
    <source>
        <strain evidence="1 2">0708</strain>
    </source>
</reference>
<proteinExistence type="predicted"/>
<dbReference type="KEGG" id="naz:Aazo_1130"/>
<dbReference type="RefSeq" id="WP_013190480.1">
    <property type="nucleotide sequence ID" value="NC_014248.1"/>
</dbReference>
<sequence length="163" mass="18014">MRESHFWLQFCQASWLLASIITIMATPVLAQKANFGTLKLSPGFEAQKGIVTGFTGGSYSFSAMSNRDRDQKVCIGFGDPNPDHILVLEKDFDNLKILINSGGKDTTIFIKGPDDGTIRCGDDIGKSKEASVSDRNWKKGIYQLWVGTFNPGVQDNYTLTIEQ</sequence>
<dbReference type="HOGENOM" id="CLU_115813_0_0_3"/>
<dbReference type="EMBL" id="CP002059">
    <property type="protein sequence ID" value="ADI63462.1"/>
    <property type="molecule type" value="Genomic_DNA"/>
</dbReference>
<dbReference type="eggNOG" id="COG3591">
    <property type="taxonomic scope" value="Bacteria"/>
</dbReference>
<dbReference type="STRING" id="551115.Aazo_1130"/>
<keyword evidence="2" id="KW-1185">Reference proteome</keyword>
<dbReference type="Proteomes" id="UP000001511">
    <property type="component" value="Chromosome"/>
</dbReference>